<evidence type="ECO:0000313" key="2">
    <source>
        <dbReference type="Proteomes" id="UP000198517"/>
    </source>
</evidence>
<dbReference type="AlphaFoldDB" id="A0A1G7EYL8"/>
<accession>A0A1G7EYL8</accession>
<organism evidence="1 2">
    <name type="scientific">Riemerella columbipharyngis</name>
    <dbReference type="NCBI Taxonomy" id="1071918"/>
    <lineage>
        <taxon>Bacteria</taxon>
        <taxon>Pseudomonadati</taxon>
        <taxon>Bacteroidota</taxon>
        <taxon>Flavobacteriia</taxon>
        <taxon>Flavobacteriales</taxon>
        <taxon>Weeksellaceae</taxon>
        <taxon>Riemerella</taxon>
    </lineage>
</organism>
<dbReference type="OrthoDB" id="1449179at2"/>
<proteinExistence type="predicted"/>
<name>A0A1G7EYL8_9FLAO</name>
<dbReference type="STRING" id="1071918.SAMN05421544_11825"/>
<reference evidence="1 2" key="1">
    <citation type="submission" date="2016-10" db="EMBL/GenBank/DDBJ databases">
        <authorList>
            <person name="de Groot N.N."/>
        </authorList>
    </citation>
    <scope>NUCLEOTIDE SEQUENCE [LARGE SCALE GENOMIC DNA]</scope>
    <source>
        <strain evidence="1 2">DSM 24015</strain>
    </source>
</reference>
<dbReference type="Proteomes" id="UP000198517">
    <property type="component" value="Unassembled WGS sequence"/>
</dbReference>
<evidence type="ECO:0000313" key="1">
    <source>
        <dbReference type="EMBL" id="SDE68741.1"/>
    </source>
</evidence>
<sequence>MGQSFYGSINFDKLMEHLKKGELKTFKTDKGVRLINVNVYIADDPDQFGNDGSISVPLKEEFHQDKIKAVFIGNLKKSTPKITEATKNDFQDDEYLPF</sequence>
<dbReference type="EMBL" id="FNAS01000018">
    <property type="protein sequence ID" value="SDE68741.1"/>
    <property type="molecule type" value="Genomic_DNA"/>
</dbReference>
<dbReference type="RefSeq" id="WP_092737626.1">
    <property type="nucleotide sequence ID" value="NZ_FNAS01000018.1"/>
</dbReference>
<gene>
    <name evidence="1" type="ORF">SAMN05421544_11825</name>
</gene>
<protein>
    <submittedName>
        <fullName evidence="1">Uncharacterized protein</fullName>
    </submittedName>
</protein>
<keyword evidence="2" id="KW-1185">Reference proteome</keyword>